<dbReference type="GO" id="GO:0009086">
    <property type="term" value="P:methionine biosynthetic process"/>
    <property type="evidence" value="ECO:0007669"/>
    <property type="project" value="InterPro"/>
</dbReference>
<dbReference type="Gene3D" id="3.20.20.330">
    <property type="entry name" value="Homocysteine-binding-like domain"/>
    <property type="match status" value="1"/>
</dbReference>
<evidence type="ECO:0000256" key="2">
    <source>
        <dbReference type="ARBA" id="ARBA00022679"/>
    </source>
</evidence>
<feature type="binding site" evidence="5">
    <location>
        <position position="379"/>
    </location>
    <ligand>
        <name>Zn(2+)</name>
        <dbReference type="ChEBI" id="CHEBI:29105"/>
    </ligand>
</feature>
<dbReference type="GO" id="GO:0008898">
    <property type="term" value="F:S-adenosylmethionine-homocysteine S-methyltransferase activity"/>
    <property type="evidence" value="ECO:0007669"/>
    <property type="project" value="TreeGrafter"/>
</dbReference>
<dbReference type="Proteomes" id="UP001142393">
    <property type="component" value="Unassembled WGS sequence"/>
</dbReference>
<evidence type="ECO:0000256" key="1">
    <source>
        <dbReference type="ARBA" id="ARBA00022603"/>
    </source>
</evidence>
<dbReference type="Pfam" id="PF02574">
    <property type="entry name" value="S-methyl_trans"/>
    <property type="match status" value="1"/>
</dbReference>
<keyword evidence="8" id="KW-1185">Reference proteome</keyword>
<comment type="cofactor">
    <cofactor evidence="5">
        <name>Zn(2+)</name>
        <dbReference type="ChEBI" id="CHEBI:29105"/>
    </cofactor>
</comment>
<evidence type="ECO:0000313" key="7">
    <source>
        <dbReference type="EMBL" id="KAJ3749638.1"/>
    </source>
</evidence>
<keyword evidence="3 5" id="KW-0479">Metal-binding</keyword>
<organism evidence="7 8">
    <name type="scientific">Lentinula detonsa</name>
    <dbReference type="NCBI Taxonomy" id="2804962"/>
    <lineage>
        <taxon>Eukaryota</taxon>
        <taxon>Fungi</taxon>
        <taxon>Dikarya</taxon>
        <taxon>Basidiomycota</taxon>
        <taxon>Agaricomycotina</taxon>
        <taxon>Agaricomycetes</taxon>
        <taxon>Agaricomycetidae</taxon>
        <taxon>Agaricales</taxon>
        <taxon>Marasmiineae</taxon>
        <taxon>Omphalotaceae</taxon>
        <taxon>Lentinula</taxon>
    </lineage>
</organism>
<name>A0A9W8U2E5_9AGAR</name>
<protein>
    <submittedName>
        <fullName evidence="7">Homocysteine S-methyltransferase</fullName>
    </submittedName>
</protein>
<dbReference type="InterPro" id="IPR036589">
    <property type="entry name" value="HCY_dom_sf"/>
</dbReference>
<dbReference type="GO" id="GO:0033528">
    <property type="term" value="P:S-methylmethionine cycle"/>
    <property type="evidence" value="ECO:0007669"/>
    <property type="project" value="TreeGrafter"/>
</dbReference>
<comment type="caution">
    <text evidence="7">The sequence shown here is derived from an EMBL/GenBank/DDBJ whole genome shotgun (WGS) entry which is preliminary data.</text>
</comment>
<dbReference type="AlphaFoldDB" id="A0A9W8U2E5"/>
<sequence length="399" mass="44376">MARSQFNNLGTHFDPIIIDGGFGTTLEQLFRLDISNTPLWSAQAILDHADVVIKAHLAFLHAGAEAISTSTYQCSYSTFARAGYTSADARRVMLKSVHLASKARQIFLDEQASNGDPVRDVRIALSLGPFGASLSPAQEFNGFYPPPFGPKAYCQDADAENCNTFDNDEVAKNESIHALTQFHFERLLIIFENDASWNSIDYIAFETVPLTREIQAIRRAMGLLDERIARGGTSTKPWWISMVFPDGHYPETDKDGTPRTRVADIVSTAVENSTPIYPCPSGLGINCTPVEFLSKLVWELEDSIQTLQKSEISNLQSDFSKDSTIKPFLVLYPNGGDVYDPLNQTWVEKNKNGEESWAKALKESFRPSEIWSGVFLGGCCRTTPIHIQALKQILRITPE</sequence>
<evidence type="ECO:0000256" key="5">
    <source>
        <dbReference type="PROSITE-ProRule" id="PRU00333"/>
    </source>
</evidence>
<keyword evidence="2 5" id="KW-0808">Transferase</keyword>
<dbReference type="GO" id="GO:0032259">
    <property type="term" value="P:methylation"/>
    <property type="evidence" value="ECO:0007669"/>
    <property type="project" value="UniProtKB-KW"/>
</dbReference>
<reference evidence="7 8" key="1">
    <citation type="journal article" date="2023" name="Proc. Natl. Acad. Sci. U.S.A.">
        <title>A global phylogenomic analysis of the shiitake genus Lentinula.</title>
        <authorList>
            <person name="Sierra-Patev S."/>
            <person name="Min B."/>
            <person name="Naranjo-Ortiz M."/>
            <person name="Looney B."/>
            <person name="Konkel Z."/>
            <person name="Slot J.C."/>
            <person name="Sakamoto Y."/>
            <person name="Steenwyk J.L."/>
            <person name="Rokas A."/>
            <person name="Carro J."/>
            <person name="Camarero S."/>
            <person name="Ferreira P."/>
            <person name="Molpeceres G."/>
            <person name="Ruiz-Duenas F.J."/>
            <person name="Serrano A."/>
            <person name="Henrissat B."/>
            <person name="Drula E."/>
            <person name="Hughes K.W."/>
            <person name="Mata J.L."/>
            <person name="Ishikawa N.K."/>
            <person name="Vargas-Isla R."/>
            <person name="Ushijima S."/>
            <person name="Smith C.A."/>
            <person name="Donoghue J."/>
            <person name="Ahrendt S."/>
            <person name="Andreopoulos W."/>
            <person name="He G."/>
            <person name="LaButti K."/>
            <person name="Lipzen A."/>
            <person name="Ng V."/>
            <person name="Riley R."/>
            <person name="Sandor L."/>
            <person name="Barry K."/>
            <person name="Martinez A.T."/>
            <person name="Xiao Y."/>
            <person name="Gibbons J.G."/>
            <person name="Terashima K."/>
            <person name="Grigoriev I.V."/>
            <person name="Hibbett D."/>
        </authorList>
    </citation>
    <scope>NUCLEOTIDE SEQUENCE [LARGE SCALE GENOMIC DNA]</scope>
    <source>
        <strain evidence="7 8">TFB7810</strain>
    </source>
</reference>
<dbReference type="PANTHER" id="PTHR46015">
    <property type="entry name" value="ZGC:172121"/>
    <property type="match status" value="1"/>
</dbReference>
<proteinExistence type="predicted"/>
<evidence type="ECO:0000313" key="8">
    <source>
        <dbReference type="Proteomes" id="UP001142393"/>
    </source>
</evidence>
<keyword evidence="1 5" id="KW-0489">Methyltransferase</keyword>
<gene>
    <name evidence="7" type="ORF">DFH05DRAFT_1390809</name>
</gene>
<feature type="binding site" evidence="5">
    <location>
        <position position="287"/>
    </location>
    <ligand>
        <name>Zn(2+)</name>
        <dbReference type="ChEBI" id="CHEBI:29105"/>
    </ligand>
</feature>
<dbReference type="PROSITE" id="PS50970">
    <property type="entry name" value="HCY"/>
    <property type="match status" value="1"/>
</dbReference>
<evidence type="ECO:0000256" key="3">
    <source>
        <dbReference type="ARBA" id="ARBA00022723"/>
    </source>
</evidence>
<dbReference type="SUPFAM" id="SSF82282">
    <property type="entry name" value="Homocysteine S-methyltransferase"/>
    <property type="match status" value="1"/>
</dbReference>
<dbReference type="PANTHER" id="PTHR46015:SF1">
    <property type="entry name" value="HOMOCYSTEINE S-METHYLTRANSFERASE-LIKE ISOFORM 1"/>
    <property type="match status" value="1"/>
</dbReference>
<feature type="domain" description="Hcy-binding" evidence="6">
    <location>
        <begin position="4"/>
        <end position="394"/>
    </location>
</feature>
<evidence type="ECO:0000259" key="6">
    <source>
        <dbReference type="PROSITE" id="PS50970"/>
    </source>
</evidence>
<keyword evidence="4 5" id="KW-0862">Zinc</keyword>
<dbReference type="EMBL" id="JANVFU010000002">
    <property type="protein sequence ID" value="KAJ3749638.1"/>
    <property type="molecule type" value="Genomic_DNA"/>
</dbReference>
<dbReference type="InterPro" id="IPR051486">
    <property type="entry name" value="Hcy_S-methyltransferase"/>
</dbReference>
<evidence type="ECO:0000256" key="4">
    <source>
        <dbReference type="ARBA" id="ARBA00022833"/>
    </source>
</evidence>
<dbReference type="GO" id="GO:0008270">
    <property type="term" value="F:zinc ion binding"/>
    <property type="evidence" value="ECO:0007669"/>
    <property type="project" value="InterPro"/>
</dbReference>
<feature type="binding site" evidence="5">
    <location>
        <position position="380"/>
    </location>
    <ligand>
        <name>Zn(2+)</name>
        <dbReference type="ChEBI" id="CHEBI:29105"/>
    </ligand>
</feature>
<accession>A0A9W8U2E5</accession>
<dbReference type="InterPro" id="IPR003726">
    <property type="entry name" value="HCY_dom"/>
</dbReference>